<evidence type="ECO:0000313" key="1">
    <source>
        <dbReference type="EMBL" id="QHT44796.1"/>
    </source>
</evidence>
<proteinExistence type="predicted"/>
<reference evidence="1" key="1">
    <citation type="journal article" date="2020" name="J. Antimicrob. Chemother.">
        <title>Tandem amplification of the vanM gene cluster drives vancomycin resistance in vancomycin-variable enterococci.</title>
        <authorList>
            <person name="Sun L."/>
            <person name="Chen Y."/>
            <person name="Hua X."/>
            <person name="Chen Y."/>
            <person name="Hong J."/>
            <person name="Wu X."/>
            <person name="Jiang Y."/>
            <person name="van Schaik W."/>
            <person name="Qu T."/>
            <person name="Yu Y."/>
        </authorList>
    </citation>
    <scope>NUCLEOTIDE SEQUENCE [LARGE SCALE GENOMIC DNA]</scope>
    <source>
        <strain evidence="1">ZY2</strain>
        <plasmid evidence="1">pZY2</plasmid>
    </source>
</reference>
<name>A0A5K7WKP2_ENTFC</name>
<dbReference type="RefSeq" id="WP_016922335.1">
    <property type="nucleotide sequence ID" value="NZ_CABGSJ010000015.1"/>
</dbReference>
<dbReference type="GeneID" id="66455750"/>
<protein>
    <submittedName>
        <fullName evidence="1">Uncharacterized protein</fullName>
    </submittedName>
</protein>
<gene>
    <name evidence="1" type="ORF">FCF09_14005</name>
</gene>
<sequence>MLFTLLGYLCLVLAFFGAIAIFVGQFQENNPIMRNIGIGIVIISLIVFGATKIFGSNDQQFGISGVDNSYAPDSLGRVVIDGTFENVTSYKNVSLTVKEDDKKASDDVLATIKPSQSQFEVFYTVKENNPVRKLTLVFNVDGEEYYKDVKINKASTKKIVESAKKEVATEESTTESSSTVEVELPDKIDFDPEKVKSFESVSGSMADRFNTEVFKAIKTVKLDTEKQRINVTLFNAVESMDQDKKVTVARELGKRVIGLYRGTAKPDSDGSDLPVHVVYEDGKVFGDSTANEALTIKLAK</sequence>
<organism evidence="1">
    <name type="scientific">Enterococcus faecium</name>
    <name type="common">Streptococcus faecium</name>
    <dbReference type="NCBI Taxonomy" id="1352"/>
    <lineage>
        <taxon>Bacteria</taxon>
        <taxon>Bacillati</taxon>
        <taxon>Bacillota</taxon>
        <taxon>Bacilli</taxon>
        <taxon>Lactobacillales</taxon>
        <taxon>Enterococcaceae</taxon>
        <taxon>Enterococcus</taxon>
    </lineage>
</organism>
<geneLocation type="plasmid" evidence="1">
    <name>pZY2</name>
</geneLocation>
<dbReference type="AlphaFoldDB" id="A0A5K7WKP2"/>
<dbReference type="EMBL" id="CP039730">
    <property type="protein sequence ID" value="QHT44796.1"/>
    <property type="molecule type" value="Genomic_DNA"/>
</dbReference>
<keyword evidence="1" id="KW-0614">Plasmid</keyword>
<accession>A0A5K7WKP2</accession>